<comment type="caution">
    <text evidence="8">The sequence shown here is derived from an EMBL/GenBank/DDBJ whole genome shotgun (WGS) entry which is preliminary data.</text>
</comment>
<evidence type="ECO:0000256" key="6">
    <source>
        <dbReference type="ARBA" id="ARBA00023014"/>
    </source>
</evidence>
<dbReference type="OrthoDB" id="9801689at2"/>
<dbReference type="SFLD" id="SFLDG01086">
    <property type="entry name" value="elongater_protein-like"/>
    <property type="match status" value="1"/>
</dbReference>
<dbReference type="PANTHER" id="PTHR11135">
    <property type="entry name" value="HISTONE ACETYLTRANSFERASE-RELATED"/>
    <property type="match status" value="1"/>
</dbReference>
<dbReference type="Gene3D" id="3.80.30.20">
    <property type="entry name" value="tm_1862 like domain"/>
    <property type="match status" value="1"/>
</dbReference>
<keyword evidence="9" id="KW-1185">Reference proteome</keyword>
<keyword evidence="4" id="KW-0479">Metal-binding</keyword>
<dbReference type="Pfam" id="PF16199">
    <property type="entry name" value="Radical_SAM_C"/>
    <property type="match status" value="1"/>
</dbReference>
<dbReference type="SMART" id="SM00729">
    <property type="entry name" value="Elp3"/>
    <property type="match status" value="1"/>
</dbReference>
<reference evidence="8 9" key="1">
    <citation type="submission" date="2018-11" db="EMBL/GenBank/DDBJ databases">
        <title>Genome sequencing of Lachnoanaerobaculum sp. KCOM 2030 (= ChDC B114).</title>
        <authorList>
            <person name="Kook J.-K."/>
            <person name="Park S.-N."/>
            <person name="Lim Y.K."/>
        </authorList>
    </citation>
    <scope>NUCLEOTIDE SEQUENCE [LARGE SCALE GENOMIC DNA]</scope>
    <source>
        <strain evidence="8 9">KCOM 2030</strain>
    </source>
</reference>
<keyword evidence="6" id="KW-0411">Iron-sulfur</keyword>
<evidence type="ECO:0000256" key="1">
    <source>
        <dbReference type="ARBA" id="ARBA00001966"/>
    </source>
</evidence>
<dbReference type="RefSeq" id="WP_128674642.1">
    <property type="nucleotide sequence ID" value="NZ_RRCO01000005.1"/>
</dbReference>
<dbReference type="GO" id="GO:0003824">
    <property type="term" value="F:catalytic activity"/>
    <property type="evidence" value="ECO:0007669"/>
    <property type="project" value="InterPro"/>
</dbReference>
<evidence type="ECO:0000313" key="9">
    <source>
        <dbReference type="Proteomes" id="UP000272490"/>
    </source>
</evidence>
<dbReference type="SFLD" id="SFLDS00029">
    <property type="entry name" value="Radical_SAM"/>
    <property type="match status" value="1"/>
</dbReference>
<evidence type="ECO:0000256" key="2">
    <source>
        <dbReference type="ARBA" id="ARBA00022485"/>
    </source>
</evidence>
<dbReference type="PROSITE" id="PS51918">
    <property type="entry name" value="RADICAL_SAM"/>
    <property type="match status" value="1"/>
</dbReference>
<dbReference type="AlphaFoldDB" id="A0A3P3QU24"/>
<dbReference type="Pfam" id="PF04055">
    <property type="entry name" value="Radical_SAM"/>
    <property type="match status" value="1"/>
</dbReference>
<comment type="cofactor">
    <cofactor evidence="1">
        <name>[4Fe-4S] cluster</name>
        <dbReference type="ChEBI" id="CHEBI:49883"/>
    </cofactor>
</comment>
<dbReference type="InterPro" id="IPR039661">
    <property type="entry name" value="ELP3"/>
</dbReference>
<dbReference type="SFLD" id="SFLDG01091">
    <property type="entry name" value="uncharacterized_CHP01210-like"/>
    <property type="match status" value="1"/>
</dbReference>
<accession>A0A3P3QU24</accession>
<dbReference type="EMBL" id="RRCO01000005">
    <property type="protein sequence ID" value="RRJ24732.1"/>
    <property type="molecule type" value="Genomic_DNA"/>
</dbReference>
<dbReference type="InterPro" id="IPR007197">
    <property type="entry name" value="rSAM"/>
</dbReference>
<dbReference type="InterPro" id="IPR006638">
    <property type="entry name" value="Elp3/MiaA/NifB-like_rSAM"/>
</dbReference>
<dbReference type="InterPro" id="IPR032432">
    <property type="entry name" value="Radical_SAM_C"/>
</dbReference>
<gene>
    <name evidence="8" type="ORF">EHV10_10665</name>
</gene>
<evidence type="ECO:0000313" key="8">
    <source>
        <dbReference type="EMBL" id="RRJ24732.1"/>
    </source>
</evidence>
<evidence type="ECO:0000256" key="4">
    <source>
        <dbReference type="ARBA" id="ARBA00022723"/>
    </source>
</evidence>
<keyword evidence="5" id="KW-0408">Iron</keyword>
<dbReference type="GO" id="GO:0051539">
    <property type="term" value="F:4 iron, 4 sulfur cluster binding"/>
    <property type="evidence" value="ECO:0007669"/>
    <property type="project" value="UniProtKB-KW"/>
</dbReference>
<evidence type="ECO:0000259" key="7">
    <source>
        <dbReference type="PROSITE" id="PS51918"/>
    </source>
</evidence>
<evidence type="ECO:0000256" key="5">
    <source>
        <dbReference type="ARBA" id="ARBA00023004"/>
    </source>
</evidence>
<dbReference type="InterPro" id="IPR058240">
    <property type="entry name" value="rSAM_sf"/>
</dbReference>
<keyword evidence="2" id="KW-0004">4Fe-4S</keyword>
<protein>
    <submittedName>
        <fullName evidence="8">TIGR01212 family radical SAM protein</fullName>
    </submittedName>
</protein>
<evidence type="ECO:0000256" key="3">
    <source>
        <dbReference type="ARBA" id="ARBA00022691"/>
    </source>
</evidence>
<feature type="domain" description="Radical SAM core" evidence="7">
    <location>
        <begin position="12"/>
        <end position="257"/>
    </location>
</feature>
<dbReference type="Proteomes" id="UP000272490">
    <property type="component" value="Unassembled WGS sequence"/>
</dbReference>
<dbReference type="NCBIfam" id="TIGR01212">
    <property type="entry name" value="TIGR01212 family radical SAM protein"/>
    <property type="match status" value="1"/>
</dbReference>
<dbReference type="InterPro" id="IPR023404">
    <property type="entry name" value="rSAM_horseshoe"/>
</dbReference>
<dbReference type="SUPFAM" id="SSF102114">
    <property type="entry name" value="Radical SAM enzymes"/>
    <property type="match status" value="1"/>
</dbReference>
<dbReference type="PANTHER" id="PTHR11135:SF1">
    <property type="entry name" value="PROTEIN YHCC"/>
    <property type="match status" value="1"/>
</dbReference>
<organism evidence="8 9">
    <name type="scientific">Lachnoanaerobaculum gingivalis</name>
    <dbReference type="NCBI Taxonomy" id="2490855"/>
    <lineage>
        <taxon>Bacteria</taxon>
        <taxon>Bacillati</taxon>
        <taxon>Bacillota</taxon>
        <taxon>Clostridia</taxon>
        <taxon>Lachnospirales</taxon>
        <taxon>Lachnospiraceae</taxon>
        <taxon>Lachnoanaerobaculum</taxon>
    </lineage>
</organism>
<keyword evidence="3" id="KW-0949">S-adenosyl-L-methionine</keyword>
<name>A0A3P3QU24_9FIRM</name>
<proteinExistence type="predicted"/>
<sequence>MIKTISDYCKEKFGTKVYRLALTTGATCPNRDGKVGVGGCSFCSDKGSGEFAVSSEDIKEQIEKAKILISAKIPGSIKESDRKYIAYFQSFSNTYGDTKRLISLFEQAIQRDEIVALSIATRPDCFCEDMLDSLERLNKIKPVWIELGLQTVNEDSAKAFNRGYTLDIFEKTYDELKKRNFEVIVHMILGLPGETKDDMYATAKYLAKKKIDGIKIHGLHILRGTRLAKEYEDHPFKIMSLEEYTEVLINCLKILPESTIIHRMTGDGDKKLLIEPMWSADKKRVLNYINKRIREEFL</sequence>
<dbReference type="GO" id="GO:0046872">
    <property type="term" value="F:metal ion binding"/>
    <property type="evidence" value="ECO:0007669"/>
    <property type="project" value="UniProtKB-KW"/>
</dbReference>
<dbReference type="InterPro" id="IPR005911">
    <property type="entry name" value="YhcC-like"/>
</dbReference>